<feature type="region of interest" description="Disordered" evidence="5">
    <location>
        <begin position="1"/>
        <end position="82"/>
    </location>
</feature>
<dbReference type="InterPro" id="IPR053926">
    <property type="entry name" value="RecX_HTH_1st"/>
</dbReference>
<comment type="similarity">
    <text evidence="2">Belongs to the RecX family.</text>
</comment>
<evidence type="ECO:0000256" key="3">
    <source>
        <dbReference type="ARBA" id="ARBA00018111"/>
    </source>
</evidence>
<dbReference type="Pfam" id="PF21982">
    <property type="entry name" value="RecX_HTH1"/>
    <property type="match status" value="1"/>
</dbReference>
<dbReference type="PANTHER" id="PTHR33602:SF1">
    <property type="entry name" value="REGULATORY PROTEIN RECX FAMILY PROTEIN"/>
    <property type="match status" value="1"/>
</dbReference>
<evidence type="ECO:0000256" key="1">
    <source>
        <dbReference type="ARBA" id="ARBA00004496"/>
    </source>
</evidence>
<dbReference type="Gene3D" id="1.10.10.10">
    <property type="entry name" value="Winged helix-like DNA-binding domain superfamily/Winged helix DNA-binding domain"/>
    <property type="match status" value="2"/>
</dbReference>
<sequence>MISAEEFLVRHPVRMPDRTSVVGNRNDRAPDISDTSPRSARDASGGTGDDVMSESRDRGLPRRRATSFAARQAAPEDPSDADECREAALRLLDAAPRSSGALRERLLDKGYDGETVDAVIERLIEVNLLDDEYYARSAVRYCTERLMGARGAFMELLRKGVDRDAARRAVDEADARGVFEESAWELGRRYARKTEGMEPNRRRQRFWSAGGRKGHDPETLRRVAQELL</sequence>
<organism evidence="7 8">
    <name type="scientific">Bifidobacterium aerophilum</name>
    <dbReference type="NCBI Taxonomy" id="1798155"/>
    <lineage>
        <taxon>Bacteria</taxon>
        <taxon>Bacillati</taxon>
        <taxon>Actinomycetota</taxon>
        <taxon>Actinomycetes</taxon>
        <taxon>Bifidobacteriales</taxon>
        <taxon>Bifidobacteriaceae</taxon>
        <taxon>Bifidobacterium</taxon>
    </lineage>
</organism>
<comment type="caution">
    <text evidence="7">The sequence shown here is derived from an EMBL/GenBank/DDBJ whole genome shotgun (WGS) entry which is preliminary data.</text>
</comment>
<dbReference type="InterPro" id="IPR036388">
    <property type="entry name" value="WH-like_DNA-bd_sf"/>
</dbReference>
<dbReference type="EMBL" id="WHZW01000011">
    <property type="protein sequence ID" value="NEG89576.1"/>
    <property type="molecule type" value="Genomic_DNA"/>
</dbReference>
<dbReference type="GO" id="GO:0006282">
    <property type="term" value="P:regulation of DNA repair"/>
    <property type="evidence" value="ECO:0007669"/>
    <property type="project" value="InterPro"/>
</dbReference>
<reference evidence="7 8" key="1">
    <citation type="submission" date="2019-10" db="EMBL/GenBank/DDBJ databases">
        <title>Bifidobacterium from non-human primates.</title>
        <authorList>
            <person name="Modesto M."/>
        </authorList>
    </citation>
    <scope>NUCLEOTIDE SEQUENCE [LARGE SCALE GENOMIC DNA]</scope>
    <source>
        <strain evidence="7 8">TRE17</strain>
    </source>
</reference>
<dbReference type="InterPro" id="IPR003783">
    <property type="entry name" value="Regulatory_RecX"/>
</dbReference>
<evidence type="ECO:0000256" key="4">
    <source>
        <dbReference type="ARBA" id="ARBA00022490"/>
    </source>
</evidence>
<proteinExistence type="inferred from homology"/>
<protein>
    <recommendedName>
        <fullName evidence="3">Regulatory protein RecX</fullName>
    </recommendedName>
</protein>
<feature type="region of interest" description="Disordered" evidence="5">
    <location>
        <begin position="195"/>
        <end position="216"/>
    </location>
</feature>
<evidence type="ECO:0000256" key="5">
    <source>
        <dbReference type="SAM" id="MobiDB-lite"/>
    </source>
</evidence>
<comment type="subcellular location">
    <subcellularLocation>
        <location evidence="1">Cytoplasm</location>
    </subcellularLocation>
</comment>
<dbReference type="Proteomes" id="UP000469194">
    <property type="component" value="Unassembled WGS sequence"/>
</dbReference>
<evidence type="ECO:0000259" key="6">
    <source>
        <dbReference type="Pfam" id="PF21982"/>
    </source>
</evidence>
<dbReference type="RefSeq" id="WP_420837547.1">
    <property type="nucleotide sequence ID" value="NZ_WHZW01000011.1"/>
</dbReference>
<evidence type="ECO:0000313" key="7">
    <source>
        <dbReference type="EMBL" id="NEG89576.1"/>
    </source>
</evidence>
<dbReference type="AlphaFoldDB" id="A0A6N9Z568"/>
<evidence type="ECO:0000313" key="8">
    <source>
        <dbReference type="Proteomes" id="UP000469194"/>
    </source>
</evidence>
<name>A0A6N9Z568_9BIFI</name>
<dbReference type="PANTHER" id="PTHR33602">
    <property type="entry name" value="REGULATORY PROTEIN RECX FAMILY PROTEIN"/>
    <property type="match status" value="1"/>
</dbReference>
<feature type="domain" description="RecX first three-helical" evidence="6">
    <location>
        <begin position="84"/>
        <end position="123"/>
    </location>
</feature>
<dbReference type="GO" id="GO:0005737">
    <property type="term" value="C:cytoplasm"/>
    <property type="evidence" value="ECO:0007669"/>
    <property type="project" value="UniProtKB-SubCell"/>
</dbReference>
<accession>A0A6N9Z568</accession>
<keyword evidence="8" id="KW-1185">Reference proteome</keyword>
<evidence type="ECO:0000256" key="2">
    <source>
        <dbReference type="ARBA" id="ARBA00009695"/>
    </source>
</evidence>
<gene>
    <name evidence="7" type="ORF">GFD25_06165</name>
</gene>
<keyword evidence="4" id="KW-0963">Cytoplasm</keyword>